<dbReference type="Proteomes" id="UP000886520">
    <property type="component" value="Chromosome 20"/>
</dbReference>
<evidence type="ECO:0000256" key="2">
    <source>
        <dbReference type="ARBA" id="ARBA00022771"/>
    </source>
</evidence>
<feature type="region of interest" description="Disordered" evidence="5">
    <location>
        <begin position="94"/>
        <end position="155"/>
    </location>
</feature>
<accession>A0A9D4UA34</accession>
<gene>
    <name evidence="7" type="ORF">GOP47_0020921</name>
</gene>
<name>A0A9D4UA34_ADICA</name>
<feature type="compositionally biased region" description="Polar residues" evidence="5">
    <location>
        <begin position="144"/>
        <end position="153"/>
    </location>
</feature>
<dbReference type="GO" id="GO:0008270">
    <property type="term" value="F:zinc ion binding"/>
    <property type="evidence" value="ECO:0007669"/>
    <property type="project" value="UniProtKB-KW"/>
</dbReference>
<dbReference type="PANTHER" id="PTHR45931">
    <property type="entry name" value="SI:CH211-59O9.10"/>
    <property type="match status" value="1"/>
</dbReference>
<feature type="region of interest" description="Disordered" evidence="5">
    <location>
        <begin position="176"/>
        <end position="201"/>
    </location>
</feature>
<feature type="domain" description="RING-type" evidence="6">
    <location>
        <begin position="382"/>
        <end position="423"/>
    </location>
</feature>
<evidence type="ECO:0000256" key="5">
    <source>
        <dbReference type="SAM" id="MobiDB-lite"/>
    </source>
</evidence>
<dbReference type="SMART" id="SM00184">
    <property type="entry name" value="RING"/>
    <property type="match status" value="1"/>
</dbReference>
<dbReference type="OrthoDB" id="8062037at2759"/>
<dbReference type="PROSITE" id="PS50089">
    <property type="entry name" value="ZF_RING_2"/>
    <property type="match status" value="1"/>
</dbReference>
<dbReference type="Pfam" id="PF13639">
    <property type="entry name" value="zf-RING_2"/>
    <property type="match status" value="1"/>
</dbReference>
<dbReference type="GO" id="GO:0006511">
    <property type="term" value="P:ubiquitin-dependent protein catabolic process"/>
    <property type="evidence" value="ECO:0007669"/>
    <property type="project" value="TreeGrafter"/>
</dbReference>
<feature type="compositionally biased region" description="Low complexity" evidence="5">
    <location>
        <begin position="217"/>
        <end position="229"/>
    </location>
</feature>
<dbReference type="Gene3D" id="3.30.40.10">
    <property type="entry name" value="Zinc/RING finger domain, C3HC4 (zinc finger)"/>
    <property type="match status" value="1"/>
</dbReference>
<keyword evidence="8" id="KW-1185">Reference proteome</keyword>
<evidence type="ECO:0000313" key="8">
    <source>
        <dbReference type="Proteomes" id="UP000886520"/>
    </source>
</evidence>
<evidence type="ECO:0000256" key="4">
    <source>
        <dbReference type="PROSITE-ProRule" id="PRU00175"/>
    </source>
</evidence>
<proteinExistence type="predicted"/>
<dbReference type="InterPro" id="IPR001841">
    <property type="entry name" value="Znf_RING"/>
</dbReference>
<dbReference type="CDD" id="cd16454">
    <property type="entry name" value="RING-H2_PA-TM-RING"/>
    <property type="match status" value="1"/>
</dbReference>
<evidence type="ECO:0000256" key="3">
    <source>
        <dbReference type="ARBA" id="ARBA00022833"/>
    </source>
</evidence>
<evidence type="ECO:0000313" key="7">
    <source>
        <dbReference type="EMBL" id="KAI5064251.1"/>
    </source>
</evidence>
<dbReference type="SUPFAM" id="SSF57850">
    <property type="entry name" value="RING/U-box"/>
    <property type="match status" value="1"/>
</dbReference>
<dbReference type="GO" id="GO:0061630">
    <property type="term" value="F:ubiquitin protein ligase activity"/>
    <property type="evidence" value="ECO:0007669"/>
    <property type="project" value="TreeGrafter"/>
</dbReference>
<feature type="compositionally biased region" description="Basic and acidic residues" evidence="5">
    <location>
        <begin position="105"/>
        <end position="130"/>
    </location>
</feature>
<feature type="non-terminal residue" evidence="7">
    <location>
        <position position="536"/>
    </location>
</feature>
<dbReference type="PANTHER" id="PTHR45931:SF3">
    <property type="entry name" value="RING ZINC FINGER-CONTAINING PROTEIN"/>
    <property type="match status" value="1"/>
</dbReference>
<dbReference type="GO" id="GO:0005634">
    <property type="term" value="C:nucleus"/>
    <property type="evidence" value="ECO:0007669"/>
    <property type="project" value="TreeGrafter"/>
</dbReference>
<evidence type="ECO:0000256" key="1">
    <source>
        <dbReference type="ARBA" id="ARBA00022723"/>
    </source>
</evidence>
<keyword evidence="2 4" id="KW-0863">Zinc-finger</keyword>
<reference evidence="7" key="1">
    <citation type="submission" date="2021-01" db="EMBL/GenBank/DDBJ databases">
        <title>Adiantum capillus-veneris genome.</title>
        <authorList>
            <person name="Fang Y."/>
            <person name="Liao Q."/>
        </authorList>
    </citation>
    <scope>NUCLEOTIDE SEQUENCE</scope>
    <source>
        <strain evidence="7">H3</strain>
        <tissue evidence="7">Leaf</tissue>
    </source>
</reference>
<feature type="compositionally biased region" description="Basic residues" evidence="5">
    <location>
        <begin position="183"/>
        <end position="201"/>
    </location>
</feature>
<feature type="region of interest" description="Disordered" evidence="5">
    <location>
        <begin position="214"/>
        <end position="257"/>
    </location>
</feature>
<organism evidence="7 8">
    <name type="scientific">Adiantum capillus-veneris</name>
    <name type="common">Maidenhair fern</name>
    <dbReference type="NCBI Taxonomy" id="13818"/>
    <lineage>
        <taxon>Eukaryota</taxon>
        <taxon>Viridiplantae</taxon>
        <taxon>Streptophyta</taxon>
        <taxon>Embryophyta</taxon>
        <taxon>Tracheophyta</taxon>
        <taxon>Polypodiopsida</taxon>
        <taxon>Polypodiidae</taxon>
        <taxon>Polypodiales</taxon>
        <taxon>Pteridineae</taxon>
        <taxon>Pteridaceae</taxon>
        <taxon>Vittarioideae</taxon>
        <taxon>Adiantum</taxon>
    </lineage>
</organism>
<dbReference type="EMBL" id="JABFUD020000020">
    <property type="protein sequence ID" value="KAI5064251.1"/>
    <property type="molecule type" value="Genomic_DNA"/>
</dbReference>
<keyword evidence="3" id="KW-0862">Zinc</keyword>
<dbReference type="InterPro" id="IPR013083">
    <property type="entry name" value="Znf_RING/FYVE/PHD"/>
</dbReference>
<comment type="caution">
    <text evidence="7">The sequence shown here is derived from an EMBL/GenBank/DDBJ whole genome shotgun (WGS) entry which is preliminary data.</text>
</comment>
<dbReference type="InterPro" id="IPR051834">
    <property type="entry name" value="RING_finger_E3_ligase"/>
</dbReference>
<keyword evidence="1" id="KW-0479">Metal-binding</keyword>
<protein>
    <recommendedName>
        <fullName evidence="6">RING-type domain-containing protein</fullName>
    </recommendedName>
</protein>
<dbReference type="AlphaFoldDB" id="A0A9D4UA34"/>
<sequence>DMPLRALQVEARVSEHCVALLVFTINSLEIFFVEPHMALEERTESNSRSLHWAPLRSWNLFSGRVRSRIPHESTSAQLPRSQSVRNYTEGARVGLATSRGSGHPRSSESSRKGGDISCRDHKQRLREGSHRQGRTSVADEQGALRSSESTSRWRASLDRSLEASDDWSLDRAPRPSAQIAHHQQYHHHDHHHHHYHYHHLYHQTLRRLNENQDQVLRRPSASGTASSSRSYRRNTVGRLSSHNQRRMPITTNSNVASNSRNVAIEARDRLEERLRGAAILSHRHNNTALPGGFMDNFSVLFDDEEDEWSDDEMWELGIQDWLAAWGYGDGWQSDLLSSAEQFRVITGLSKSAIRNLPKQIFVPQVRRRDKEIGDTSMEQDDCSVCLERFLAGQLLIHLPCKHRFHPDCLTPWLESHGQCPYCRARIGSDVMGKASSRPGASASVSASDDDLLAWIGLTSRGFWLDFPLLKGAHSFMTTAYSFGLSVTDFALLKIAYSFVRMVPLHIVLNLKVQIMVEDENQIHVLSGSCSSETQRL</sequence>
<evidence type="ECO:0000259" key="6">
    <source>
        <dbReference type="PROSITE" id="PS50089"/>
    </source>
</evidence>